<proteinExistence type="predicted"/>
<keyword evidence="3" id="KW-1185">Reference proteome</keyword>
<dbReference type="Proteomes" id="UP001222325">
    <property type="component" value="Unassembled WGS sequence"/>
</dbReference>
<dbReference type="EMBL" id="JARJCN010000015">
    <property type="protein sequence ID" value="KAJ7093934.1"/>
    <property type="molecule type" value="Genomic_DNA"/>
</dbReference>
<gene>
    <name evidence="2" type="ORF">B0H15DRAFT_1020609</name>
</gene>
<reference evidence="2" key="1">
    <citation type="submission" date="2023-03" db="EMBL/GenBank/DDBJ databases">
        <title>Massive genome expansion in bonnet fungi (Mycena s.s.) driven by repeated elements and novel gene families across ecological guilds.</title>
        <authorList>
            <consortium name="Lawrence Berkeley National Laboratory"/>
            <person name="Harder C.B."/>
            <person name="Miyauchi S."/>
            <person name="Viragh M."/>
            <person name="Kuo A."/>
            <person name="Thoen E."/>
            <person name="Andreopoulos B."/>
            <person name="Lu D."/>
            <person name="Skrede I."/>
            <person name="Drula E."/>
            <person name="Henrissat B."/>
            <person name="Morin E."/>
            <person name="Kohler A."/>
            <person name="Barry K."/>
            <person name="LaButti K."/>
            <person name="Morin E."/>
            <person name="Salamov A."/>
            <person name="Lipzen A."/>
            <person name="Mereny Z."/>
            <person name="Hegedus B."/>
            <person name="Baldrian P."/>
            <person name="Stursova M."/>
            <person name="Weitz H."/>
            <person name="Taylor A."/>
            <person name="Grigoriev I.V."/>
            <person name="Nagy L.G."/>
            <person name="Martin F."/>
            <person name="Kauserud H."/>
        </authorList>
    </citation>
    <scope>NUCLEOTIDE SEQUENCE</scope>
    <source>
        <strain evidence="2">CBHHK173m</strain>
    </source>
</reference>
<accession>A0AAD6XT93</accession>
<evidence type="ECO:0000313" key="2">
    <source>
        <dbReference type="EMBL" id="KAJ7093934.1"/>
    </source>
</evidence>
<evidence type="ECO:0000313" key="3">
    <source>
        <dbReference type="Proteomes" id="UP001222325"/>
    </source>
</evidence>
<dbReference type="AlphaFoldDB" id="A0AAD6XT93"/>
<name>A0AAD6XT93_9AGAR</name>
<evidence type="ECO:0000256" key="1">
    <source>
        <dbReference type="SAM" id="MobiDB-lite"/>
    </source>
</evidence>
<comment type="caution">
    <text evidence="2">The sequence shown here is derived from an EMBL/GenBank/DDBJ whole genome shotgun (WGS) entry which is preliminary data.</text>
</comment>
<organism evidence="2 3">
    <name type="scientific">Mycena belliarum</name>
    <dbReference type="NCBI Taxonomy" id="1033014"/>
    <lineage>
        <taxon>Eukaryota</taxon>
        <taxon>Fungi</taxon>
        <taxon>Dikarya</taxon>
        <taxon>Basidiomycota</taxon>
        <taxon>Agaricomycotina</taxon>
        <taxon>Agaricomycetes</taxon>
        <taxon>Agaricomycetidae</taxon>
        <taxon>Agaricales</taxon>
        <taxon>Marasmiineae</taxon>
        <taxon>Mycenaceae</taxon>
        <taxon>Mycena</taxon>
    </lineage>
</organism>
<protein>
    <submittedName>
        <fullName evidence="2">Uncharacterized protein</fullName>
    </submittedName>
</protein>
<feature type="region of interest" description="Disordered" evidence="1">
    <location>
        <begin position="107"/>
        <end position="131"/>
    </location>
</feature>
<sequence>MDANATPIELMAASSAAGRARRRPMSYYRVSRSSVDVDAAGQWDWEQANRQFAKSWGSRMEVVVTADGIRAVTAITFALGEIWMAGPDQEAGRTSLIADRVIVPGALQREPHSLPKQRRTTSHQANSGELPHDFEQTIASALPSINKKWSSDSQESVSNPGPPLGSPCSCLSARNRYDSIQPGTAEPLSQVPDKPWSWVLVLGASIDHALRSESTRRAPPTDRPLACPPGIPMPHDLESTVAPRFDPRALSAPTPVHPSLENPEIIISNARRLSLPPCHPSAPAVNCNCNWNPNPNPNSNLEPRT</sequence>